<name>A0A1X4XYD5_9BACT</name>
<proteinExistence type="predicted"/>
<gene>
    <name evidence="1" type="ORF">DESAMIL20_631</name>
</gene>
<evidence type="ECO:0000313" key="2">
    <source>
        <dbReference type="Proteomes" id="UP000194141"/>
    </source>
</evidence>
<dbReference type="Proteomes" id="UP000194141">
    <property type="component" value="Unassembled WGS sequence"/>
</dbReference>
<dbReference type="EMBL" id="MDSU01000014">
    <property type="protein sequence ID" value="OSS42547.1"/>
    <property type="molecule type" value="Genomic_DNA"/>
</dbReference>
<evidence type="ECO:0000313" key="1">
    <source>
        <dbReference type="EMBL" id="OSS42547.1"/>
    </source>
</evidence>
<keyword evidence="2" id="KW-1185">Reference proteome</keyword>
<accession>A0A1X4XYD5</accession>
<reference evidence="1 2" key="1">
    <citation type="journal article" date="2017" name="Front. Microbiol.">
        <title>Genome Sequence of Desulfurella amilsii Strain TR1 and Comparative Genomics of Desulfurellaceae Family.</title>
        <authorList>
            <person name="Florentino A.P."/>
            <person name="Stams A.J."/>
            <person name="Sanchez-Andrea I."/>
        </authorList>
    </citation>
    <scope>NUCLEOTIDE SEQUENCE [LARGE SCALE GENOMIC DNA]</scope>
    <source>
        <strain evidence="1 2">TR1</strain>
    </source>
</reference>
<dbReference type="RefSeq" id="WP_158090497.1">
    <property type="nucleotide sequence ID" value="NZ_MDSU01000014.1"/>
</dbReference>
<comment type="caution">
    <text evidence="1">The sequence shown here is derived from an EMBL/GenBank/DDBJ whole genome shotgun (WGS) entry which is preliminary data.</text>
</comment>
<sequence>MLLQPVFKSKEALPIGRLGGLGERGCHCYLDHYKEFGKLCQKGGDDEKN</sequence>
<protein>
    <submittedName>
        <fullName evidence="1">Uncharacterized protein</fullName>
    </submittedName>
</protein>
<dbReference type="AlphaFoldDB" id="A0A1X4XYD5"/>
<organism evidence="1 2">
    <name type="scientific">Desulfurella amilsii</name>
    <dbReference type="NCBI Taxonomy" id="1562698"/>
    <lineage>
        <taxon>Bacteria</taxon>
        <taxon>Pseudomonadati</taxon>
        <taxon>Campylobacterota</taxon>
        <taxon>Desulfurellia</taxon>
        <taxon>Desulfurellales</taxon>
        <taxon>Desulfurellaceae</taxon>
        <taxon>Desulfurella</taxon>
    </lineage>
</organism>